<evidence type="ECO:0000256" key="2">
    <source>
        <dbReference type="ARBA" id="ARBA00012255"/>
    </source>
</evidence>
<dbReference type="PANTHER" id="PTHR12837:SF15">
    <property type="entry name" value="POLY(ADP-RIBOSE) GLYCOHYDROLASE"/>
    <property type="match status" value="1"/>
</dbReference>
<comment type="caution">
    <text evidence="7">The sequence shown here is derived from an EMBL/GenBank/DDBJ whole genome shotgun (WGS) entry which is preliminary data.</text>
</comment>
<dbReference type="OrthoDB" id="1937899at2759"/>
<dbReference type="Proteomes" id="UP000299102">
    <property type="component" value="Unassembled WGS sequence"/>
</dbReference>
<evidence type="ECO:0000313" key="7">
    <source>
        <dbReference type="EMBL" id="GBP58889.1"/>
    </source>
</evidence>
<dbReference type="InterPro" id="IPR007724">
    <property type="entry name" value="Poly_GlycHdrlase"/>
</dbReference>
<dbReference type="InterPro" id="IPR046372">
    <property type="entry name" value="PARG_cat_C"/>
</dbReference>
<name>A0A4C1X952_EUMVA</name>
<dbReference type="STRING" id="151549.A0A4C1X952"/>
<keyword evidence="3 7" id="KW-0378">Hydrolase</keyword>
<dbReference type="AlphaFoldDB" id="A0A4C1X952"/>
<feature type="binding site" evidence="4">
    <location>
        <position position="310"/>
    </location>
    <ligand>
        <name>substrate</name>
    </ligand>
</feature>
<dbReference type="Pfam" id="PF05028">
    <property type="entry name" value="PARG_cat_C"/>
    <property type="match status" value="1"/>
</dbReference>
<evidence type="ECO:0000259" key="5">
    <source>
        <dbReference type="Pfam" id="PF05028"/>
    </source>
</evidence>
<evidence type="ECO:0000256" key="3">
    <source>
        <dbReference type="ARBA" id="ARBA00022801"/>
    </source>
</evidence>
<feature type="binding site" evidence="4">
    <location>
        <position position="269"/>
    </location>
    <ligand>
        <name>substrate</name>
    </ligand>
</feature>
<dbReference type="PANTHER" id="PTHR12837">
    <property type="entry name" value="POLY ADP-RIBOSE GLYCOHYDROLASE"/>
    <property type="match status" value="1"/>
</dbReference>
<keyword evidence="8" id="KW-1185">Reference proteome</keyword>
<protein>
    <recommendedName>
        <fullName evidence="2">poly(ADP-ribose) glycohydrolase</fullName>
        <ecNumber evidence="2">3.2.1.143</ecNumber>
    </recommendedName>
</protein>
<proteinExistence type="inferred from homology"/>
<feature type="binding site" evidence="4">
    <location>
        <position position="255"/>
    </location>
    <ligand>
        <name>substrate</name>
    </ligand>
</feature>
<comment type="similarity">
    <text evidence="1">Belongs to the poly(ADP-ribose) glycohydrolase family.</text>
</comment>
<dbReference type="GO" id="GO:0005634">
    <property type="term" value="C:nucleus"/>
    <property type="evidence" value="ECO:0007669"/>
    <property type="project" value="TreeGrafter"/>
</dbReference>
<evidence type="ECO:0000256" key="4">
    <source>
        <dbReference type="PIRSR" id="PIRSR607724-2"/>
    </source>
</evidence>
<dbReference type="Pfam" id="PF20811">
    <property type="entry name" value="PARG_cat_N"/>
    <property type="match status" value="1"/>
</dbReference>
<accession>A0A4C1X952</accession>
<dbReference type="GO" id="GO:0004649">
    <property type="term" value="F:poly(ADP-ribose) glycohydrolase activity"/>
    <property type="evidence" value="ECO:0007669"/>
    <property type="project" value="UniProtKB-EC"/>
</dbReference>
<evidence type="ECO:0000256" key="1">
    <source>
        <dbReference type="ARBA" id="ARBA00009545"/>
    </source>
</evidence>
<dbReference type="InterPro" id="IPR048362">
    <property type="entry name" value="PARG_helical"/>
</dbReference>
<dbReference type="EMBL" id="BGZK01000747">
    <property type="protein sequence ID" value="GBP58889.1"/>
    <property type="molecule type" value="Genomic_DNA"/>
</dbReference>
<dbReference type="GO" id="GO:0009225">
    <property type="term" value="P:nucleotide-sugar metabolic process"/>
    <property type="evidence" value="ECO:0007669"/>
    <property type="project" value="TreeGrafter"/>
</dbReference>
<feature type="domain" description="PARG helical" evidence="6">
    <location>
        <begin position="139"/>
        <end position="177"/>
    </location>
</feature>
<dbReference type="GO" id="GO:0005737">
    <property type="term" value="C:cytoplasm"/>
    <property type="evidence" value="ECO:0007669"/>
    <property type="project" value="TreeGrafter"/>
</dbReference>
<gene>
    <name evidence="7" type="primary">Parg</name>
    <name evidence="7" type="ORF">EVAR_54683_1</name>
</gene>
<evidence type="ECO:0000313" key="8">
    <source>
        <dbReference type="Proteomes" id="UP000299102"/>
    </source>
</evidence>
<dbReference type="GO" id="GO:0006282">
    <property type="term" value="P:regulation of DNA repair"/>
    <property type="evidence" value="ECO:0007669"/>
    <property type="project" value="InterPro"/>
</dbReference>
<feature type="domain" description="PARG catalytic Macro" evidence="5">
    <location>
        <begin position="220"/>
        <end position="424"/>
    </location>
</feature>
<evidence type="ECO:0000259" key="6">
    <source>
        <dbReference type="Pfam" id="PF20811"/>
    </source>
</evidence>
<dbReference type="GO" id="GO:1990966">
    <property type="term" value="P:ATP generation from poly-ADP-D-ribose"/>
    <property type="evidence" value="ECO:0007669"/>
    <property type="project" value="TreeGrafter"/>
</dbReference>
<organism evidence="7 8">
    <name type="scientific">Eumeta variegata</name>
    <name type="common">Bagworm moth</name>
    <name type="synonym">Eumeta japonica</name>
    <dbReference type="NCBI Taxonomy" id="151549"/>
    <lineage>
        <taxon>Eukaryota</taxon>
        <taxon>Metazoa</taxon>
        <taxon>Ecdysozoa</taxon>
        <taxon>Arthropoda</taxon>
        <taxon>Hexapoda</taxon>
        <taxon>Insecta</taxon>
        <taxon>Pterygota</taxon>
        <taxon>Neoptera</taxon>
        <taxon>Endopterygota</taxon>
        <taxon>Lepidoptera</taxon>
        <taxon>Glossata</taxon>
        <taxon>Ditrysia</taxon>
        <taxon>Tineoidea</taxon>
        <taxon>Psychidae</taxon>
        <taxon>Oiketicinae</taxon>
        <taxon>Eumeta</taxon>
    </lineage>
</organism>
<dbReference type="EC" id="3.2.1.143" evidence="2"/>
<dbReference type="GO" id="GO:0005975">
    <property type="term" value="P:carbohydrate metabolic process"/>
    <property type="evidence" value="ECO:0007669"/>
    <property type="project" value="InterPro"/>
</dbReference>
<reference evidence="7 8" key="1">
    <citation type="journal article" date="2019" name="Commun. Biol.">
        <title>The bagworm genome reveals a unique fibroin gene that provides high tensile strength.</title>
        <authorList>
            <person name="Kono N."/>
            <person name="Nakamura H."/>
            <person name="Ohtoshi R."/>
            <person name="Tomita M."/>
            <person name="Numata K."/>
            <person name="Arakawa K."/>
        </authorList>
    </citation>
    <scope>NUCLEOTIDE SEQUENCE [LARGE SCALE GENOMIC DNA]</scope>
</reference>
<sequence length="541" mass="60987">MFDEEHSWVGVSLSELYGSQCPWDAPQFPVIKPAYNHEVLFHVSDDGYNEINNQPPKPQSGVDKWDQDYVRMPCSSHSLHPVVEGDTTNLKKRWEIIQNALEKPMKNSQDLEDAILSYNTEFKSIWEFSALHKLFNEYLEEEESKSFFSVTLPAITKLALALPRLVQSPIPLLRLYQSGRSKAVLGKLKCICHYFRKVCMKVPVGVMTFMRVSIPLQDCPEWASSNKLIGGTPLHVDSKKKIEDGTGLIQMNFANRYLGGGVLRRGCVQEEIRMVICPELMVSMLFTEVLAPTEALLTIGCERYSIYSGYSSTFEWAGDYDDTTPYDSSGRRRCAVLAIDATPFRKPEDQYKPEAILRELNKASVSACTSTFEARLSYPGVATGNWGCGAYRGSPHLKSLLQIMACTEARRPIAYYTFDDTKLRNDIINIYKLLSKHNVTVGQLYELILKFNETDVPRSQLYAFIRQALRNEEKSTPSKFEGHVYMGLQGVPGLFSCMEDTPMGSEVFIIESGAGFVIESGTSVKLVAKYGLEKHRAESPL</sequence>